<accession>A0A813DIX9</accession>
<organism evidence="2 3">
    <name type="scientific">Polarella glacialis</name>
    <name type="common">Dinoflagellate</name>
    <dbReference type="NCBI Taxonomy" id="89957"/>
    <lineage>
        <taxon>Eukaryota</taxon>
        <taxon>Sar</taxon>
        <taxon>Alveolata</taxon>
        <taxon>Dinophyceae</taxon>
        <taxon>Suessiales</taxon>
        <taxon>Suessiaceae</taxon>
        <taxon>Polarella</taxon>
    </lineage>
</organism>
<evidence type="ECO:0000313" key="3">
    <source>
        <dbReference type="Proteomes" id="UP000654075"/>
    </source>
</evidence>
<reference evidence="2" key="1">
    <citation type="submission" date="2021-02" db="EMBL/GenBank/DDBJ databases">
        <authorList>
            <person name="Dougan E. K."/>
            <person name="Rhodes N."/>
            <person name="Thang M."/>
            <person name="Chan C."/>
        </authorList>
    </citation>
    <scope>NUCLEOTIDE SEQUENCE</scope>
</reference>
<evidence type="ECO:0000256" key="1">
    <source>
        <dbReference type="SAM" id="MobiDB-lite"/>
    </source>
</evidence>
<keyword evidence="3" id="KW-1185">Reference proteome</keyword>
<feature type="compositionally biased region" description="Low complexity" evidence="1">
    <location>
        <begin position="18"/>
        <end position="31"/>
    </location>
</feature>
<proteinExistence type="predicted"/>
<dbReference type="Proteomes" id="UP000654075">
    <property type="component" value="Unassembled WGS sequence"/>
</dbReference>
<dbReference type="EMBL" id="CAJNNV010003398">
    <property type="protein sequence ID" value="CAE8588934.1"/>
    <property type="molecule type" value="Genomic_DNA"/>
</dbReference>
<protein>
    <submittedName>
        <fullName evidence="2">Uncharacterized protein</fullName>
    </submittedName>
</protein>
<feature type="region of interest" description="Disordered" evidence="1">
    <location>
        <begin position="15"/>
        <end position="56"/>
    </location>
</feature>
<evidence type="ECO:0000313" key="2">
    <source>
        <dbReference type="EMBL" id="CAE8588934.1"/>
    </source>
</evidence>
<comment type="caution">
    <text evidence="2">The sequence shown here is derived from an EMBL/GenBank/DDBJ whole genome shotgun (WGS) entry which is preliminary data.</text>
</comment>
<gene>
    <name evidence="2" type="ORF">PGLA1383_LOCUS7716</name>
</gene>
<feature type="region of interest" description="Disordered" evidence="1">
    <location>
        <begin position="323"/>
        <end position="344"/>
    </location>
</feature>
<name>A0A813DIX9_POLGL</name>
<sequence length="344" mass="37599">MCALRIPFRLLQPRRRPQQSAAVQAAATPVPDTDGDTLMPMQGPVRTEPSDAGAASDDILNSDLAAGVKYLVEELRRSLQASRGVRKGQTMTEFFRDPKFHRQLGERASDYITRFDETLALLKDSGFDAESVPDLAGSAFIHMMRLNEEREERLISKVPDDEFPLAELKRHALSIFGSLHVHEQVLLAQQSQQSSQQSQQANARRRDFRGRFHGSAFGRGAAAFQGQVDRPSNFSQPAAVREAMKLEHADSFDDFDDDDGSVDPADFQGVCRAELESPLTDVDQYGEVGDPMRAARLEDAVNTLAIASDALCTVREAREALKAKGGAASSSLLASPPSGSNLGR</sequence>
<dbReference type="AlphaFoldDB" id="A0A813DIX9"/>